<protein>
    <submittedName>
        <fullName evidence="2">SprT-like domain-containing protein</fullName>
    </submittedName>
</protein>
<comment type="caution">
    <text evidence="2">The sequence shown here is derived from an EMBL/GenBank/DDBJ whole genome shotgun (WGS) entry which is preliminary data.</text>
</comment>
<evidence type="ECO:0000313" key="3">
    <source>
        <dbReference type="Proteomes" id="UP001589748"/>
    </source>
</evidence>
<organism evidence="2 3">
    <name type="scientific">Kineococcus gynurae</name>
    <dbReference type="NCBI Taxonomy" id="452979"/>
    <lineage>
        <taxon>Bacteria</taxon>
        <taxon>Bacillati</taxon>
        <taxon>Actinomycetota</taxon>
        <taxon>Actinomycetes</taxon>
        <taxon>Kineosporiales</taxon>
        <taxon>Kineosporiaceae</taxon>
        <taxon>Kineococcus</taxon>
    </lineage>
</organism>
<evidence type="ECO:0000259" key="1">
    <source>
        <dbReference type="SMART" id="SM00731"/>
    </source>
</evidence>
<dbReference type="SMART" id="SM00731">
    <property type="entry name" value="SprT"/>
    <property type="match status" value="1"/>
</dbReference>
<dbReference type="RefSeq" id="WP_380136314.1">
    <property type="nucleotide sequence ID" value="NZ_JBHLUI010000006.1"/>
</dbReference>
<sequence length="234" mass="25022">MDGTEGQVGVDVEDALRMGRELVREHGLSGWTVGLDRARTRAGACRYDRRRITVSGPITLLHGPEEVRATLLHEIAHALVGAGHGHDAVWRATAVRIGADGARTMPADAPTPVGEWVGTCPAGHVVHRHRRPTRVSSCRSCAAAFEARHVLSWTHRGRPVDLGPVYAAQLQAALSGTPTPPALRLGVGTPVRLLGSGRYAGLGGRVVARGRTRYRVQTSRGELSVPFTLVEPLT</sequence>
<keyword evidence="3" id="KW-1185">Reference proteome</keyword>
<dbReference type="Pfam" id="PF10263">
    <property type="entry name" value="SprT-like"/>
    <property type="match status" value="1"/>
</dbReference>
<reference evidence="2 3" key="1">
    <citation type="submission" date="2024-09" db="EMBL/GenBank/DDBJ databases">
        <authorList>
            <person name="Sun Q."/>
            <person name="Mori K."/>
        </authorList>
    </citation>
    <scope>NUCLEOTIDE SEQUENCE [LARGE SCALE GENOMIC DNA]</scope>
    <source>
        <strain evidence="2 3">TISTR 1856</strain>
    </source>
</reference>
<feature type="domain" description="SprT-like" evidence="1">
    <location>
        <begin position="6"/>
        <end position="148"/>
    </location>
</feature>
<dbReference type="Proteomes" id="UP001589748">
    <property type="component" value="Unassembled WGS sequence"/>
</dbReference>
<accession>A0ABV5LN11</accession>
<name>A0ABV5LN11_9ACTN</name>
<gene>
    <name evidence="2" type="ORF">ACFFVI_00525</name>
</gene>
<proteinExistence type="predicted"/>
<evidence type="ECO:0000313" key="2">
    <source>
        <dbReference type="EMBL" id="MFB9375442.1"/>
    </source>
</evidence>
<dbReference type="InterPro" id="IPR006640">
    <property type="entry name" value="SprT-like_domain"/>
</dbReference>
<dbReference type="EMBL" id="JBHMDM010000001">
    <property type="protein sequence ID" value="MFB9375442.1"/>
    <property type="molecule type" value="Genomic_DNA"/>
</dbReference>